<dbReference type="AlphaFoldDB" id="A0A5B6VPK6"/>
<dbReference type="Proteomes" id="UP000325315">
    <property type="component" value="Unassembled WGS sequence"/>
</dbReference>
<sequence length="65" mass="6976">MAAFREVLEDCELTDLGFSGQCTRGKGVGLLATILGRVSHLQHSFSNHYPIVVKTNGDGGMQVRG</sequence>
<proteinExistence type="predicted"/>
<dbReference type="EMBL" id="SMMG02000006">
    <property type="protein sequence ID" value="KAA3470978.1"/>
    <property type="molecule type" value="Genomic_DNA"/>
</dbReference>
<accession>A0A5B6VPK6</accession>
<reference evidence="2" key="1">
    <citation type="journal article" date="2019" name="Plant Biotechnol. J.">
        <title>Genome sequencing of the Australian wild diploid species Gossypium australe highlights disease resistance and delayed gland morphogenesis.</title>
        <authorList>
            <person name="Cai Y."/>
            <person name="Cai X."/>
            <person name="Wang Q."/>
            <person name="Wang P."/>
            <person name="Zhang Y."/>
            <person name="Cai C."/>
            <person name="Xu Y."/>
            <person name="Wang K."/>
            <person name="Zhou Z."/>
            <person name="Wang C."/>
            <person name="Geng S."/>
            <person name="Li B."/>
            <person name="Dong Q."/>
            <person name="Hou Y."/>
            <person name="Wang H."/>
            <person name="Ai P."/>
            <person name="Liu Z."/>
            <person name="Yi F."/>
            <person name="Sun M."/>
            <person name="An G."/>
            <person name="Cheng J."/>
            <person name="Zhang Y."/>
            <person name="Shi Q."/>
            <person name="Xie Y."/>
            <person name="Shi X."/>
            <person name="Chang Y."/>
            <person name="Huang F."/>
            <person name="Chen Y."/>
            <person name="Hong S."/>
            <person name="Mi L."/>
            <person name="Sun Q."/>
            <person name="Zhang L."/>
            <person name="Zhou B."/>
            <person name="Peng R."/>
            <person name="Zhang X."/>
            <person name="Liu F."/>
        </authorList>
    </citation>
    <scope>NUCLEOTIDE SEQUENCE [LARGE SCALE GENOMIC DNA]</scope>
    <source>
        <strain evidence="2">cv. PA1801</strain>
    </source>
</reference>
<evidence type="ECO:0000313" key="1">
    <source>
        <dbReference type="EMBL" id="KAA3470978.1"/>
    </source>
</evidence>
<keyword evidence="2" id="KW-1185">Reference proteome</keyword>
<gene>
    <name evidence="1" type="ORF">EPI10_016643</name>
</gene>
<name>A0A5B6VPK6_9ROSI</name>
<dbReference type="OrthoDB" id="1935929at2759"/>
<protein>
    <submittedName>
        <fullName evidence="1">Uncharacterized protein</fullName>
    </submittedName>
</protein>
<organism evidence="1 2">
    <name type="scientific">Gossypium australe</name>
    <dbReference type="NCBI Taxonomy" id="47621"/>
    <lineage>
        <taxon>Eukaryota</taxon>
        <taxon>Viridiplantae</taxon>
        <taxon>Streptophyta</taxon>
        <taxon>Embryophyta</taxon>
        <taxon>Tracheophyta</taxon>
        <taxon>Spermatophyta</taxon>
        <taxon>Magnoliopsida</taxon>
        <taxon>eudicotyledons</taxon>
        <taxon>Gunneridae</taxon>
        <taxon>Pentapetalae</taxon>
        <taxon>rosids</taxon>
        <taxon>malvids</taxon>
        <taxon>Malvales</taxon>
        <taxon>Malvaceae</taxon>
        <taxon>Malvoideae</taxon>
        <taxon>Gossypium</taxon>
    </lineage>
</organism>
<evidence type="ECO:0000313" key="2">
    <source>
        <dbReference type="Proteomes" id="UP000325315"/>
    </source>
</evidence>
<comment type="caution">
    <text evidence="1">The sequence shown here is derived from an EMBL/GenBank/DDBJ whole genome shotgun (WGS) entry which is preliminary data.</text>
</comment>